<gene>
    <name evidence="3" type="ORF">I585_01058</name>
    <name evidence="2" type="ORF">UAI_01126</name>
</gene>
<dbReference type="Proteomes" id="UP000014148">
    <property type="component" value="Unassembled WGS sequence"/>
</dbReference>
<evidence type="ECO:0000256" key="1">
    <source>
        <dbReference type="SAM" id="Phobius"/>
    </source>
</evidence>
<dbReference type="OrthoDB" id="9983136at2"/>
<keyword evidence="1" id="KW-0812">Transmembrane</keyword>
<dbReference type="RefSeq" id="WP_010739997.1">
    <property type="nucleotide sequence ID" value="NZ_KB946249.1"/>
</dbReference>
<evidence type="ECO:0000313" key="5">
    <source>
        <dbReference type="Proteomes" id="UP000014148"/>
    </source>
</evidence>
<accession>R2P9X4</accession>
<comment type="caution">
    <text evidence="2">The sequence shown here is derived from an EMBL/GenBank/DDBJ whole genome shotgun (WGS) entry which is preliminary data.</text>
</comment>
<keyword evidence="1" id="KW-0472">Membrane</keyword>
<reference evidence="2 4" key="1">
    <citation type="submission" date="2013-02" db="EMBL/GenBank/DDBJ databases">
        <title>The Genome Sequence of Enterococcus malodoratus ATCC_43197.</title>
        <authorList>
            <consortium name="The Broad Institute Genome Sequencing Platform"/>
            <consortium name="The Broad Institute Genome Sequencing Center for Infectious Disease"/>
            <person name="Earl A.M."/>
            <person name="Gilmore M.S."/>
            <person name="Lebreton F."/>
            <person name="Walker B."/>
            <person name="Young S.K."/>
            <person name="Zeng Q."/>
            <person name="Gargeya S."/>
            <person name="Fitzgerald M."/>
            <person name="Haas B."/>
            <person name="Abouelleil A."/>
            <person name="Alvarado L."/>
            <person name="Arachchi H.M."/>
            <person name="Berlin A.M."/>
            <person name="Chapman S.B."/>
            <person name="Dewar J."/>
            <person name="Goldberg J."/>
            <person name="Griggs A."/>
            <person name="Gujja S."/>
            <person name="Hansen M."/>
            <person name="Howarth C."/>
            <person name="Imamovic A."/>
            <person name="Larimer J."/>
            <person name="McCowan C."/>
            <person name="Murphy C."/>
            <person name="Neiman D."/>
            <person name="Pearson M."/>
            <person name="Priest M."/>
            <person name="Roberts A."/>
            <person name="Saif S."/>
            <person name="Shea T."/>
            <person name="Sisk P."/>
            <person name="Sykes S."/>
            <person name="Wortman J."/>
            <person name="Nusbaum C."/>
            <person name="Birren B."/>
        </authorList>
    </citation>
    <scope>NUCLEOTIDE SEQUENCE [LARGE SCALE GENOMIC DNA]</scope>
    <source>
        <strain evidence="2 4">ATCC 43197</strain>
    </source>
</reference>
<dbReference type="EMBL" id="AJAK01000007">
    <property type="protein sequence ID" value="EOH81082.1"/>
    <property type="molecule type" value="Genomic_DNA"/>
</dbReference>
<feature type="transmembrane region" description="Helical" evidence="1">
    <location>
        <begin position="133"/>
        <end position="150"/>
    </location>
</feature>
<evidence type="ECO:0000313" key="3">
    <source>
        <dbReference type="EMBL" id="EOT69592.1"/>
    </source>
</evidence>
<sequence length="152" mass="17272">MEVIVKCIINIIGFTIFFLGLSSIIPFLSTLRSSIKQHTSNEFERKIILETVLTGVGLVIILSIVRWKLPTIVSAELLQNFWSRDQYIVAIIGHATFDVHYIWFYCALIGFIYRIKQVQYGGFSKNIFVRKSLLPILAVSMLCTLVPFLLGG</sequence>
<feature type="transmembrane region" description="Helical" evidence="1">
    <location>
        <begin position="12"/>
        <end position="35"/>
    </location>
</feature>
<reference evidence="3 5" key="2">
    <citation type="submission" date="2013-03" db="EMBL/GenBank/DDBJ databases">
        <title>The Genome Sequence of Enterococcus malodoratus ATCC_43197 (PacBio/Illumina hybrid assembly).</title>
        <authorList>
            <consortium name="The Broad Institute Genomics Platform"/>
            <consortium name="The Broad Institute Genome Sequencing Center for Infectious Disease"/>
            <person name="Earl A."/>
            <person name="Russ C."/>
            <person name="Gilmore M."/>
            <person name="Surin D."/>
            <person name="Walker B."/>
            <person name="Young S."/>
            <person name="Zeng Q."/>
            <person name="Gargeya S."/>
            <person name="Fitzgerald M."/>
            <person name="Haas B."/>
            <person name="Abouelleil A."/>
            <person name="Allen A.W."/>
            <person name="Alvarado L."/>
            <person name="Arachchi H.M."/>
            <person name="Berlin A.M."/>
            <person name="Chapman S.B."/>
            <person name="Gainer-Dewar J."/>
            <person name="Goldberg J."/>
            <person name="Griggs A."/>
            <person name="Gujja S."/>
            <person name="Hansen M."/>
            <person name="Howarth C."/>
            <person name="Imamovic A."/>
            <person name="Ireland A."/>
            <person name="Larimer J."/>
            <person name="McCowan C."/>
            <person name="Murphy C."/>
            <person name="Pearson M."/>
            <person name="Poon T.W."/>
            <person name="Priest M."/>
            <person name="Roberts A."/>
            <person name="Saif S."/>
            <person name="Shea T."/>
            <person name="Sisk P."/>
            <person name="Sykes S."/>
            <person name="Wortman J."/>
            <person name="Nusbaum C."/>
            <person name="Birren B."/>
        </authorList>
    </citation>
    <scope>NUCLEOTIDE SEQUENCE [LARGE SCALE GENOMIC DNA]</scope>
    <source>
        <strain evidence="3 5">ATCC 43197</strain>
    </source>
</reference>
<feature type="transmembrane region" description="Helical" evidence="1">
    <location>
        <begin position="47"/>
        <end position="67"/>
    </location>
</feature>
<proteinExistence type="predicted"/>
<dbReference type="AlphaFoldDB" id="R2P9X4"/>
<keyword evidence="1" id="KW-1133">Transmembrane helix</keyword>
<protein>
    <submittedName>
        <fullName evidence="2">Uncharacterized protein</fullName>
    </submittedName>
</protein>
<dbReference type="Proteomes" id="UP000013783">
    <property type="component" value="Unassembled WGS sequence"/>
</dbReference>
<feature type="transmembrane region" description="Helical" evidence="1">
    <location>
        <begin position="87"/>
        <end position="113"/>
    </location>
</feature>
<dbReference type="GeneID" id="79787068"/>
<evidence type="ECO:0000313" key="2">
    <source>
        <dbReference type="EMBL" id="EOH81082.1"/>
    </source>
</evidence>
<dbReference type="eggNOG" id="ENOG5032HKN">
    <property type="taxonomic scope" value="Bacteria"/>
</dbReference>
<keyword evidence="5" id="KW-1185">Reference proteome</keyword>
<dbReference type="EMBL" id="ASWA01000002">
    <property type="protein sequence ID" value="EOT69592.1"/>
    <property type="molecule type" value="Genomic_DNA"/>
</dbReference>
<evidence type="ECO:0000313" key="4">
    <source>
        <dbReference type="Proteomes" id="UP000013783"/>
    </source>
</evidence>
<name>R2P9X4_9ENTE</name>
<organism evidence="2 4">
    <name type="scientific">Enterococcus malodoratus ATCC 43197</name>
    <dbReference type="NCBI Taxonomy" id="1158601"/>
    <lineage>
        <taxon>Bacteria</taxon>
        <taxon>Bacillati</taxon>
        <taxon>Bacillota</taxon>
        <taxon>Bacilli</taxon>
        <taxon>Lactobacillales</taxon>
        <taxon>Enterococcaceae</taxon>
        <taxon>Enterococcus</taxon>
    </lineage>
</organism>